<name>A0A0V9UCV2_9NOCA</name>
<dbReference type="PANTHER" id="PTHR43420">
    <property type="entry name" value="ACETYLTRANSFERASE"/>
    <property type="match status" value="1"/>
</dbReference>
<dbReference type="InterPro" id="IPR000182">
    <property type="entry name" value="GNAT_dom"/>
</dbReference>
<dbReference type="Pfam" id="PF00583">
    <property type="entry name" value="Acetyltransf_1"/>
    <property type="match status" value="1"/>
</dbReference>
<dbReference type="InterPro" id="IPR050680">
    <property type="entry name" value="YpeA/RimI_acetyltransf"/>
</dbReference>
<dbReference type="CDD" id="cd04301">
    <property type="entry name" value="NAT_SF"/>
    <property type="match status" value="1"/>
</dbReference>
<keyword evidence="2" id="KW-0012">Acyltransferase</keyword>
<evidence type="ECO:0000259" key="3">
    <source>
        <dbReference type="PROSITE" id="PS51186"/>
    </source>
</evidence>
<sequence length="168" mass="18859">MRIEPYTAERRSDVLDLSIRAWRPVFELYRPAVPAFVYDSFYPNGWEPRQIEDLGRVLDDEPESVHLAVDGDELLGWVSVRVHPEDSMGEIHVLAVDPRHQRRGVASALMDHADDLVRAAGMTMMMVETGGDPGHAGARAVYEGAGYERWPVARYFKNLAPRRGGGQS</sequence>
<keyword evidence="1" id="KW-0808">Transferase</keyword>
<dbReference type="EMBL" id="AZXY01000035">
    <property type="protein sequence ID" value="KSZ55966.1"/>
    <property type="molecule type" value="Genomic_DNA"/>
</dbReference>
<evidence type="ECO:0000256" key="1">
    <source>
        <dbReference type="ARBA" id="ARBA00022679"/>
    </source>
</evidence>
<dbReference type="AlphaFoldDB" id="A0A0V9UCV2"/>
<proteinExistence type="predicted"/>
<dbReference type="RefSeq" id="WP_060655280.1">
    <property type="nucleotide sequence ID" value="NZ_AZXY01000035.1"/>
</dbReference>
<reference evidence="4 5" key="2">
    <citation type="journal article" date="2016" name="Genome Announc.">
        <title>Draft Genome Sequence of a Versatile Hydrocarbon-Degrading Bacterium, Rhodococcus pyridinivorans Strain KG-16, Collected from Oil Fields in India.</title>
        <authorList>
            <person name="Aggarwal R.K."/>
            <person name="Dawar C."/>
            <person name="Phanindranath R."/>
            <person name="Mutnuri L."/>
            <person name="Dayal A.M."/>
        </authorList>
    </citation>
    <scope>NUCLEOTIDE SEQUENCE [LARGE SCALE GENOMIC DNA]</scope>
    <source>
        <strain evidence="4 5">KG-16</strain>
    </source>
</reference>
<protein>
    <submittedName>
        <fullName evidence="4">GNAT family acetyltraansferase</fullName>
    </submittedName>
</protein>
<gene>
    <name evidence="4" type="ORF">Z045_25915</name>
</gene>
<evidence type="ECO:0000313" key="4">
    <source>
        <dbReference type="EMBL" id="KSZ55966.1"/>
    </source>
</evidence>
<organism evidence="4 5">
    <name type="scientific">Rhodococcus pyridinivorans KG-16</name>
    <dbReference type="NCBI Taxonomy" id="1441730"/>
    <lineage>
        <taxon>Bacteria</taxon>
        <taxon>Bacillati</taxon>
        <taxon>Actinomycetota</taxon>
        <taxon>Actinomycetes</taxon>
        <taxon>Mycobacteriales</taxon>
        <taxon>Nocardiaceae</taxon>
        <taxon>Rhodococcus</taxon>
    </lineage>
</organism>
<dbReference type="InterPro" id="IPR016181">
    <property type="entry name" value="Acyl_CoA_acyltransferase"/>
</dbReference>
<dbReference type="PATRIC" id="fig|1441730.3.peg.5487"/>
<evidence type="ECO:0000256" key="2">
    <source>
        <dbReference type="ARBA" id="ARBA00023315"/>
    </source>
</evidence>
<reference evidence="5" key="1">
    <citation type="submission" date="2015-01" db="EMBL/GenBank/DDBJ databases">
        <title>Draft genome sequence of Rhodococcus pyridinivorans strain KG-16, a hydrocarbon-degrading bacterium.</title>
        <authorList>
            <person name="Aggarwal R.K."/>
            <person name="Dawar C."/>
        </authorList>
    </citation>
    <scope>NUCLEOTIDE SEQUENCE [LARGE SCALE GENOMIC DNA]</scope>
    <source>
        <strain evidence="5">KG-16</strain>
    </source>
</reference>
<dbReference type="Proteomes" id="UP000053060">
    <property type="component" value="Unassembled WGS sequence"/>
</dbReference>
<dbReference type="SUPFAM" id="SSF55729">
    <property type="entry name" value="Acyl-CoA N-acyltransferases (Nat)"/>
    <property type="match status" value="1"/>
</dbReference>
<feature type="domain" description="N-acetyltransferase" evidence="3">
    <location>
        <begin position="1"/>
        <end position="161"/>
    </location>
</feature>
<dbReference type="GO" id="GO:0016747">
    <property type="term" value="F:acyltransferase activity, transferring groups other than amino-acyl groups"/>
    <property type="evidence" value="ECO:0007669"/>
    <property type="project" value="InterPro"/>
</dbReference>
<comment type="caution">
    <text evidence="4">The sequence shown here is derived from an EMBL/GenBank/DDBJ whole genome shotgun (WGS) entry which is preliminary data.</text>
</comment>
<dbReference type="PROSITE" id="PS51186">
    <property type="entry name" value="GNAT"/>
    <property type="match status" value="1"/>
</dbReference>
<dbReference type="Gene3D" id="3.40.630.30">
    <property type="match status" value="1"/>
</dbReference>
<evidence type="ECO:0000313" key="5">
    <source>
        <dbReference type="Proteomes" id="UP000053060"/>
    </source>
</evidence>
<dbReference type="PANTHER" id="PTHR43420:SF47">
    <property type="entry name" value="N-ACETYLTRANSFERASE DOMAIN-CONTAINING PROTEIN"/>
    <property type="match status" value="1"/>
</dbReference>
<accession>A0A0V9UCV2</accession>